<proteinExistence type="predicted"/>
<evidence type="ECO:0000313" key="1">
    <source>
        <dbReference type="EMBL" id="NGN64451.1"/>
    </source>
</evidence>
<keyword evidence="2" id="KW-1185">Reference proteome</keyword>
<evidence type="ECO:0000313" key="2">
    <source>
        <dbReference type="Proteomes" id="UP000481583"/>
    </source>
</evidence>
<name>A0A6G4TZN5_9ACTN</name>
<dbReference type="GO" id="GO:0003677">
    <property type="term" value="F:DNA binding"/>
    <property type="evidence" value="ECO:0007669"/>
    <property type="project" value="UniProtKB-KW"/>
</dbReference>
<keyword evidence="1" id="KW-0238">DNA-binding</keyword>
<dbReference type="EMBL" id="JAAKZV010000035">
    <property type="protein sequence ID" value="NGN64451.1"/>
    <property type="molecule type" value="Genomic_DNA"/>
</dbReference>
<accession>A0A6G4TZN5</accession>
<comment type="caution">
    <text evidence="1">The sequence shown here is derived from an EMBL/GenBank/DDBJ whole genome shotgun (WGS) entry which is preliminary data.</text>
</comment>
<dbReference type="AlphaFoldDB" id="A0A6G4TZN5"/>
<reference evidence="1 2" key="1">
    <citation type="submission" date="2020-02" db="EMBL/GenBank/DDBJ databases">
        <title>Whole-genome analyses of novel actinobacteria.</title>
        <authorList>
            <person name="Sahin N."/>
        </authorList>
    </citation>
    <scope>NUCLEOTIDE SEQUENCE [LARGE SCALE GENOMIC DNA]</scope>
    <source>
        <strain evidence="1 2">A7024</strain>
    </source>
</reference>
<sequence>MSRSTWHPAPHEVLRTTGRLIAVDAAEGATAALPAARAAVRRMPRYGGGSDLAAALAELYEVVGWILFDAGRHRPARSFNAHAYDLARRSGDRWTGRLVLLNHSMLLAHLGRPRAAFETAGRVRGPRPLPARVDSLVLVRQAHAAALRRGDREARTLISRARSRFLDGGSRHDPAWAWWVDEPELIGHHGWVLARLGAYDRAIPLLHRAATAPGPSYRHLFTAQLLAALAGAGAWRDAEALITATAPGAGRISSARTTAQLRRTAAHLRTGPRVPAALRDAAVFLLESL</sequence>
<dbReference type="RefSeq" id="WP_165235806.1">
    <property type="nucleotide sequence ID" value="NZ_JAAKZV010000035.1"/>
</dbReference>
<dbReference type="Proteomes" id="UP000481583">
    <property type="component" value="Unassembled WGS sequence"/>
</dbReference>
<organism evidence="1 2">
    <name type="scientific">Streptomyces coryli</name>
    <dbReference type="NCBI Taxonomy" id="1128680"/>
    <lineage>
        <taxon>Bacteria</taxon>
        <taxon>Bacillati</taxon>
        <taxon>Actinomycetota</taxon>
        <taxon>Actinomycetes</taxon>
        <taxon>Kitasatosporales</taxon>
        <taxon>Streptomycetaceae</taxon>
        <taxon>Streptomyces</taxon>
    </lineage>
</organism>
<gene>
    <name evidence="1" type="ORF">G5C51_11120</name>
</gene>
<protein>
    <submittedName>
        <fullName evidence="1">DNA-binding protein</fullName>
    </submittedName>
</protein>